<keyword evidence="1" id="KW-0547">Nucleotide-binding</keyword>
<feature type="domain" description="Carboxyltransferase" evidence="5">
    <location>
        <begin position="41"/>
        <end position="323"/>
    </location>
</feature>
<keyword evidence="2" id="KW-0378">Hydrolase</keyword>
<feature type="region of interest" description="Disordered" evidence="4">
    <location>
        <begin position="166"/>
        <end position="193"/>
    </location>
</feature>
<dbReference type="RefSeq" id="WP_209987477.1">
    <property type="nucleotide sequence ID" value="NZ_JAGINO010000021.1"/>
</dbReference>
<protein>
    <submittedName>
        <fullName evidence="6">UPF0271 protein</fullName>
    </submittedName>
</protein>
<comment type="caution">
    <text evidence="6">The sequence shown here is derived from an EMBL/GenBank/DDBJ whole genome shotgun (WGS) entry which is preliminary data.</text>
</comment>
<gene>
    <name evidence="6" type="ORF">QO018_004468</name>
</gene>
<dbReference type="PANTHER" id="PTHR43309:SF5">
    <property type="entry name" value="5-OXOPROLINASE SUBUNIT C"/>
    <property type="match status" value="1"/>
</dbReference>
<dbReference type="PANTHER" id="PTHR43309">
    <property type="entry name" value="5-OXOPROLINASE SUBUNIT C"/>
    <property type="match status" value="1"/>
</dbReference>
<proteinExistence type="predicted"/>
<dbReference type="EMBL" id="JAUSVU010000019">
    <property type="protein sequence ID" value="MDQ0535584.1"/>
    <property type="molecule type" value="Genomic_DNA"/>
</dbReference>
<dbReference type="Proteomes" id="UP001244552">
    <property type="component" value="Unassembled WGS sequence"/>
</dbReference>
<accession>A0ABU0MQ34</accession>
<evidence type="ECO:0000313" key="7">
    <source>
        <dbReference type="Proteomes" id="UP001244552"/>
    </source>
</evidence>
<evidence type="ECO:0000259" key="5">
    <source>
        <dbReference type="SMART" id="SM00797"/>
    </source>
</evidence>
<dbReference type="SMART" id="SM00797">
    <property type="entry name" value="AHS2"/>
    <property type="match status" value="1"/>
</dbReference>
<evidence type="ECO:0000256" key="1">
    <source>
        <dbReference type="ARBA" id="ARBA00022741"/>
    </source>
</evidence>
<dbReference type="Pfam" id="PF02626">
    <property type="entry name" value="CT_A_B"/>
    <property type="match status" value="1"/>
</dbReference>
<dbReference type="Gene3D" id="2.40.100.10">
    <property type="entry name" value="Cyclophilin-like"/>
    <property type="match status" value="1"/>
</dbReference>
<dbReference type="InterPro" id="IPR052708">
    <property type="entry name" value="PxpC"/>
</dbReference>
<organism evidence="6 7">
    <name type="scientific">Azospirillum picis</name>
    <dbReference type="NCBI Taxonomy" id="488438"/>
    <lineage>
        <taxon>Bacteria</taxon>
        <taxon>Pseudomonadati</taxon>
        <taxon>Pseudomonadota</taxon>
        <taxon>Alphaproteobacteria</taxon>
        <taxon>Rhodospirillales</taxon>
        <taxon>Azospirillaceae</taxon>
        <taxon>Azospirillum</taxon>
    </lineage>
</organism>
<dbReference type="NCBIfam" id="TIGR00724">
    <property type="entry name" value="urea_amlyse_rel"/>
    <property type="match status" value="1"/>
</dbReference>
<dbReference type="InterPro" id="IPR003778">
    <property type="entry name" value="CT_A_B"/>
</dbReference>
<evidence type="ECO:0000256" key="4">
    <source>
        <dbReference type="SAM" id="MobiDB-lite"/>
    </source>
</evidence>
<keyword evidence="7" id="KW-1185">Reference proteome</keyword>
<dbReference type="SUPFAM" id="SSF50891">
    <property type="entry name" value="Cyclophilin-like"/>
    <property type="match status" value="1"/>
</dbReference>
<reference evidence="6 7" key="1">
    <citation type="submission" date="2023-07" db="EMBL/GenBank/DDBJ databases">
        <title>Genomic Encyclopedia of Type Strains, Phase IV (KMG-IV): sequencing the most valuable type-strain genomes for metagenomic binning, comparative biology and taxonomic classification.</title>
        <authorList>
            <person name="Goeker M."/>
        </authorList>
    </citation>
    <scope>NUCLEOTIDE SEQUENCE [LARGE SCALE GENOMIC DNA]</scope>
    <source>
        <strain evidence="6 7">DSM 19922</strain>
    </source>
</reference>
<dbReference type="InterPro" id="IPR029000">
    <property type="entry name" value="Cyclophilin-like_dom_sf"/>
</dbReference>
<evidence type="ECO:0000313" key="6">
    <source>
        <dbReference type="EMBL" id="MDQ0535584.1"/>
    </source>
</evidence>
<evidence type="ECO:0000256" key="2">
    <source>
        <dbReference type="ARBA" id="ARBA00022801"/>
    </source>
</evidence>
<keyword evidence="3" id="KW-0067">ATP-binding</keyword>
<evidence type="ECO:0000256" key="3">
    <source>
        <dbReference type="ARBA" id="ARBA00022840"/>
    </source>
</evidence>
<sequence length="367" mass="37518">MTVAADADAAAANADARPCLTVVRPGLFATIQDLGRFGYQELGMPVAGALDPLALRLANALAGNPPGTAGLEIALLGPVLRVDAGSVRVAAAGPLAMTLERPGQAPEVLAPHRSHTLRRGDLLRLGAVEGAAVACLAVAGGFALEPVLGSLSTYVRAGVGPLGGRPLADGDRLPLGRGEAPAGPDVELPQPPDYGTGPLRVVLGPQEDRFTEAAVATFLSAPYRVGKEADRMGLRLEGPALEHRGTADIPSDGLVTGSVQVPGSGQPILLLNDHQTAGGYAKIATVISADLPRAGRLRPGDALSFRAVAVEEAEAIRRRQEQAIAAWIQAIRPARPAGGIDLEALYAENLISGTVDIVNGGSDLPLA</sequence>
<name>A0ABU0MQ34_9PROT</name>